<proteinExistence type="predicted"/>
<evidence type="ECO:0000313" key="1">
    <source>
        <dbReference type="EMBL" id="UPV76417.1"/>
    </source>
</evidence>
<dbReference type="Proteomes" id="UP000830729">
    <property type="component" value="Plasmid unnamed1"/>
</dbReference>
<dbReference type="KEGG" id="halx:M0R89_19850"/>
<keyword evidence="2" id="KW-1185">Reference proteome</keyword>
<sequence>MASSAAPAGNTELFDRLCAAIARERGGTDVYLKAAHLLRRDNGAYSLVGLEEGGERAVYHYEGAFTSVMPFDAEGVRQDEAETLARNENVREGLHAVSYSWVRPEYRDLLG</sequence>
<gene>
    <name evidence="1" type="ORF">M0R89_19850</name>
</gene>
<organism evidence="1 2">
    <name type="scientific">Halorussus limi</name>
    <dbReference type="NCBI Taxonomy" id="2938695"/>
    <lineage>
        <taxon>Archaea</taxon>
        <taxon>Methanobacteriati</taxon>
        <taxon>Methanobacteriota</taxon>
        <taxon>Stenosarchaea group</taxon>
        <taxon>Halobacteria</taxon>
        <taxon>Halobacteriales</taxon>
        <taxon>Haladaptataceae</taxon>
        <taxon>Halorussus</taxon>
    </lineage>
</organism>
<name>A0A8U0HZR7_9EURY</name>
<dbReference type="EMBL" id="CP096660">
    <property type="protein sequence ID" value="UPV76417.1"/>
    <property type="molecule type" value="Genomic_DNA"/>
</dbReference>
<reference evidence="1 2" key="1">
    <citation type="submission" date="2022-04" db="EMBL/GenBank/DDBJ databases">
        <title>Diverse halophilic archaea isolated from saline environments.</title>
        <authorList>
            <person name="Cui H.-L."/>
        </authorList>
    </citation>
    <scope>NUCLEOTIDE SEQUENCE [LARGE SCALE GENOMIC DNA]</scope>
    <source>
        <strain evidence="1 2">XZYJT49</strain>
        <plasmid evidence="1 2">unnamed1</plasmid>
    </source>
</reference>
<keyword evidence="1" id="KW-0614">Plasmid</keyword>
<evidence type="ECO:0000313" key="2">
    <source>
        <dbReference type="Proteomes" id="UP000830729"/>
    </source>
</evidence>
<dbReference type="AlphaFoldDB" id="A0A8U0HZR7"/>
<protein>
    <submittedName>
        <fullName evidence="1">Uncharacterized protein</fullName>
    </submittedName>
</protein>
<geneLocation type="plasmid" evidence="1 2">
    <name>unnamed1</name>
</geneLocation>
<dbReference type="GeneID" id="72187503"/>
<dbReference type="RefSeq" id="WP_248652450.1">
    <property type="nucleotide sequence ID" value="NZ_CP096660.1"/>
</dbReference>
<accession>A0A8U0HZR7</accession>